<evidence type="ECO:0000256" key="2">
    <source>
        <dbReference type="ARBA" id="ARBA00022573"/>
    </source>
</evidence>
<dbReference type="SUPFAM" id="SSF53790">
    <property type="entry name" value="Tetrapyrrole methylase"/>
    <property type="match status" value="1"/>
</dbReference>
<dbReference type="InterPro" id="IPR050714">
    <property type="entry name" value="Cobalamin_biosynth_MTase"/>
</dbReference>
<dbReference type="GO" id="GO:0032259">
    <property type="term" value="P:methylation"/>
    <property type="evidence" value="ECO:0007669"/>
    <property type="project" value="UniProtKB-KW"/>
</dbReference>
<dbReference type="PANTHER" id="PTHR43182:SF1">
    <property type="entry name" value="COBALT-PRECORRIN-7 C(5)-METHYLTRANSFERASE"/>
    <property type="match status" value="1"/>
</dbReference>
<keyword evidence="4 8" id="KW-0808">Transferase</keyword>
<dbReference type="EMBL" id="RQZI01000001">
    <property type="protein sequence ID" value="RRC93936.1"/>
    <property type="molecule type" value="Genomic_DNA"/>
</dbReference>
<dbReference type="CDD" id="cd11644">
    <property type="entry name" value="Precorrin-6Y-MT"/>
    <property type="match status" value="1"/>
</dbReference>
<dbReference type="NCBIfam" id="TIGR02467">
    <property type="entry name" value="CbiE"/>
    <property type="match status" value="1"/>
</dbReference>
<comment type="pathway">
    <text evidence="1">Cofactor biosynthesis; adenosylcobalamin biosynthesis.</text>
</comment>
<comment type="caution">
    <text evidence="8">The sequence shown here is derived from an EMBL/GenBank/DDBJ whole genome shotgun (WGS) entry which is preliminary data.</text>
</comment>
<keyword evidence="3 8" id="KW-0489">Methyltransferase</keyword>
<dbReference type="Proteomes" id="UP000277597">
    <property type="component" value="Unassembled WGS sequence"/>
</dbReference>
<dbReference type="Proteomes" id="UP000324105">
    <property type="component" value="Unassembled WGS sequence"/>
</dbReference>
<dbReference type="EC" id="2.1.1.289" evidence="8"/>
<reference evidence="8 9" key="1">
    <citation type="submission" date="2018-11" db="EMBL/GenBank/DDBJ databases">
        <title>Genomes From Bacteria Associated with the Canine Oral Cavity: a Test Case for Automated Genome-Based Taxonomic Assignment.</title>
        <authorList>
            <person name="Coil D.A."/>
            <person name="Jospin G."/>
            <person name="Darling A.E."/>
            <person name="Wallis C."/>
            <person name="Davis I.J."/>
            <person name="Harris S."/>
            <person name="Eisen J.A."/>
            <person name="Holcombe L.J."/>
            <person name="O'Flynn C."/>
        </authorList>
    </citation>
    <scope>NUCLEOTIDE SEQUENCE [LARGE SCALE GENOMIC DNA]</scope>
    <source>
        <strain evidence="8 9">OH953</strain>
    </source>
</reference>
<dbReference type="Gene3D" id="3.40.1010.10">
    <property type="entry name" value="Cobalt-precorrin-4 Transmethylase, Domain 1"/>
    <property type="match status" value="1"/>
</dbReference>
<dbReference type="InterPro" id="IPR014777">
    <property type="entry name" value="4pyrrole_Mease_sub1"/>
</dbReference>
<dbReference type="GO" id="GO:0009236">
    <property type="term" value="P:cobalamin biosynthetic process"/>
    <property type="evidence" value="ECO:0007669"/>
    <property type="project" value="UniProtKB-UniPathway"/>
</dbReference>
<protein>
    <submittedName>
        <fullName evidence="8">Cobalt-precorrin-7 (C(5))-methyltransferase</fullName>
        <ecNumber evidence="8">2.1.1.289</ecNumber>
    </submittedName>
</protein>
<evidence type="ECO:0000313" key="7">
    <source>
        <dbReference type="EMBL" id="KAA0115356.1"/>
    </source>
</evidence>
<reference evidence="7 10" key="2">
    <citation type="submission" date="2019-06" db="EMBL/GenBank/DDBJ databases">
        <title>Genome sequence and analysis of a MDR-Streptococcus sanguis isolated from throat swab of children with scarlet fever from Hangzhou,China.</title>
        <authorList>
            <person name="Huang Y."/>
            <person name="Xie L."/>
            <person name="Liu W."/>
        </authorList>
    </citation>
    <scope>NUCLEOTIDE SEQUENCE [LARGE SCALE GENOMIC DNA]</scope>
    <source>
        <strain evidence="7 10">S28</strain>
    </source>
</reference>
<dbReference type="InterPro" id="IPR035996">
    <property type="entry name" value="4pyrrol_Methylase_sf"/>
</dbReference>
<dbReference type="RefSeq" id="WP_002901143.1">
    <property type="nucleotide sequence ID" value="NZ_CBCSBD010000001.1"/>
</dbReference>
<dbReference type="Gene3D" id="3.30.950.10">
    <property type="entry name" value="Methyltransferase, Cobalt-precorrin-4 Transmethylase, Domain 2"/>
    <property type="match status" value="1"/>
</dbReference>
<keyword evidence="5" id="KW-0949">S-adenosyl-L-methionine</keyword>
<dbReference type="GO" id="GO:0008276">
    <property type="term" value="F:protein methyltransferase activity"/>
    <property type="evidence" value="ECO:0007669"/>
    <property type="project" value="InterPro"/>
</dbReference>
<name>A0A3P1SA37_STRSA</name>
<feature type="domain" description="Tetrapyrrole methylase" evidence="6">
    <location>
        <begin position="3"/>
        <end position="188"/>
    </location>
</feature>
<proteinExistence type="predicted"/>
<dbReference type="Pfam" id="PF00590">
    <property type="entry name" value="TP_methylase"/>
    <property type="match status" value="1"/>
</dbReference>
<organism evidence="8 9">
    <name type="scientific">Streptococcus sanguinis</name>
    <dbReference type="NCBI Taxonomy" id="1305"/>
    <lineage>
        <taxon>Bacteria</taxon>
        <taxon>Bacillati</taxon>
        <taxon>Bacillota</taxon>
        <taxon>Bacilli</taxon>
        <taxon>Lactobacillales</taxon>
        <taxon>Streptococcaceae</taxon>
        <taxon>Streptococcus</taxon>
    </lineage>
</organism>
<evidence type="ECO:0000313" key="8">
    <source>
        <dbReference type="EMBL" id="RRC93936.1"/>
    </source>
</evidence>
<dbReference type="InterPro" id="IPR012818">
    <property type="entry name" value="CbiE"/>
</dbReference>
<gene>
    <name evidence="8" type="ORF">EII39_01000</name>
    <name evidence="7" type="ORF">FKX92_08960</name>
</gene>
<evidence type="ECO:0000313" key="10">
    <source>
        <dbReference type="Proteomes" id="UP000324105"/>
    </source>
</evidence>
<dbReference type="UniPathway" id="UPA00148"/>
<evidence type="ECO:0000313" key="9">
    <source>
        <dbReference type="Proteomes" id="UP000277597"/>
    </source>
</evidence>
<evidence type="ECO:0000256" key="1">
    <source>
        <dbReference type="ARBA" id="ARBA00004953"/>
    </source>
</evidence>
<dbReference type="PANTHER" id="PTHR43182">
    <property type="entry name" value="COBALT-PRECORRIN-6B C(15)-METHYLTRANSFERASE (DECARBOXYLATING)"/>
    <property type="match status" value="1"/>
</dbReference>
<dbReference type="NCBIfam" id="NF004456">
    <property type="entry name" value="PRK05787.1-4"/>
    <property type="match status" value="1"/>
</dbReference>
<sequence>MDMIYVIGIGPGDPSYGLLRQEAYFEKADRILGSERHLEILPPAYRDKGLVPPKKLAALAELLESFGENEEILYLASGDPLIYGLGKWLSEKFKGRVVISPGISAMQYLASRIALPMNDAYLTSSHAKVPNFDLIMSLSKVFMVTDQKVGPYEIAQEAVKRGLDKVLVIGEQLSYEDERITILPASEVEDREYEMNVVVVLDEGFGIYQG</sequence>
<dbReference type="GeneID" id="48424917"/>
<evidence type="ECO:0000256" key="4">
    <source>
        <dbReference type="ARBA" id="ARBA00022679"/>
    </source>
</evidence>
<evidence type="ECO:0000259" key="6">
    <source>
        <dbReference type="Pfam" id="PF00590"/>
    </source>
</evidence>
<accession>A0A3P1SA37</accession>
<dbReference type="EMBL" id="VIBR01000004">
    <property type="protein sequence ID" value="KAA0115356.1"/>
    <property type="molecule type" value="Genomic_DNA"/>
</dbReference>
<evidence type="ECO:0000256" key="3">
    <source>
        <dbReference type="ARBA" id="ARBA00022603"/>
    </source>
</evidence>
<dbReference type="AlphaFoldDB" id="A0A3P1SA37"/>
<dbReference type="InterPro" id="IPR014776">
    <property type="entry name" value="4pyrrole_Mease_sub2"/>
</dbReference>
<keyword evidence="2" id="KW-0169">Cobalamin biosynthesis</keyword>
<dbReference type="InterPro" id="IPR000878">
    <property type="entry name" value="4pyrrol_Mease"/>
</dbReference>
<evidence type="ECO:0000256" key="5">
    <source>
        <dbReference type="ARBA" id="ARBA00022691"/>
    </source>
</evidence>